<gene>
    <name evidence="3" type="ORF">CHUDEA3_1130</name>
    <name evidence="4" type="ORF">GY17_00002636</name>
</gene>
<reference evidence="4 5" key="3">
    <citation type="submission" date="2017-10" db="EMBL/GenBank/DDBJ databases">
        <title>Consistent, comparative and evidence-based genome annotation and re-annotation for the closely-related species, Cryptosporidium parvum, C. hominis and C. tyzzeri.</title>
        <authorList>
            <person name="Baptista R.P."/>
            <person name="Li Y."/>
            <person name="Sateriale A."/>
            <person name="Striepen B."/>
            <person name="Kissinger J.C."/>
        </authorList>
    </citation>
    <scope>NUCLEOTIDE SEQUENCE [LARGE SCALE GENOMIC DNA]</scope>
    <source>
        <strain evidence="4">30976</strain>
    </source>
</reference>
<evidence type="ECO:0000313" key="5">
    <source>
        <dbReference type="Proteomes" id="UP001429100"/>
    </source>
</evidence>
<evidence type="ECO:0000256" key="2">
    <source>
        <dbReference type="SAM" id="Phobius"/>
    </source>
</evidence>
<dbReference type="Proteomes" id="UP000199752">
    <property type="component" value="Chromosome 3"/>
</dbReference>
<keyword evidence="5" id="KW-1185">Reference proteome</keyword>
<proteinExistence type="predicted"/>
<keyword evidence="2" id="KW-0812">Transmembrane</keyword>
<feature type="transmembrane region" description="Helical" evidence="2">
    <location>
        <begin position="6"/>
        <end position="24"/>
    </location>
</feature>
<evidence type="ECO:0000313" key="4">
    <source>
        <dbReference type="EMBL" id="PPS92872.1"/>
    </source>
</evidence>
<keyword evidence="2" id="KW-1133">Transmembrane helix</keyword>
<accession>A0A0S4TCH7</accession>
<organism evidence="3">
    <name type="scientific">Cryptosporidium hominis</name>
    <dbReference type="NCBI Taxonomy" id="237895"/>
    <lineage>
        <taxon>Eukaryota</taxon>
        <taxon>Sar</taxon>
        <taxon>Alveolata</taxon>
        <taxon>Apicomplexa</taxon>
        <taxon>Conoidasida</taxon>
        <taxon>Coccidia</taxon>
        <taxon>Eucoccidiorida</taxon>
        <taxon>Eimeriorina</taxon>
        <taxon>Cryptosporidiidae</taxon>
        <taxon>Cryptosporidium</taxon>
    </lineage>
</organism>
<dbReference type="VEuPathDB" id="CryptoDB:GY17_00002636"/>
<feature type="coiled-coil region" evidence="1">
    <location>
        <begin position="85"/>
        <end position="119"/>
    </location>
</feature>
<dbReference type="AlphaFoldDB" id="A0A0S4TCH7"/>
<reference evidence="3" key="2">
    <citation type="submission" date="2015-08" db="EMBL/GenBank/DDBJ databases">
        <authorList>
            <person name="Babu N.S."/>
            <person name="Beckwith C.J."/>
            <person name="Beseler K.G."/>
            <person name="Brison A."/>
            <person name="Carone J.V."/>
            <person name="Caskin T.P."/>
            <person name="Diamond M."/>
            <person name="Durham M.E."/>
            <person name="Foxe J.M."/>
            <person name="Go M."/>
            <person name="Henderson B.A."/>
            <person name="Jones I.B."/>
            <person name="McGettigan J.A."/>
            <person name="Micheletti S.J."/>
            <person name="Nasrallah M.E."/>
            <person name="Ortiz D."/>
            <person name="Piller C.R."/>
            <person name="Privatt S.R."/>
            <person name="Schneider S.L."/>
            <person name="Sharp S."/>
            <person name="Smith T.C."/>
            <person name="Stanton J.D."/>
            <person name="Ullery H.E."/>
            <person name="Wilson R.J."/>
            <person name="Serrano M.G."/>
            <person name="Buck G."/>
            <person name="Lee V."/>
            <person name="Wang Y."/>
            <person name="Carvalho R."/>
            <person name="Voegtly L."/>
            <person name="Shi R."/>
            <person name="Duckworth R."/>
            <person name="Johnson A."/>
            <person name="Loviza R."/>
            <person name="Walstead R."/>
            <person name="Shah Z."/>
            <person name="Kiflezghi M."/>
            <person name="Wade K."/>
            <person name="Ball S.L."/>
            <person name="Bradley K.W."/>
            <person name="Asai D.J."/>
            <person name="Bowman C.A."/>
            <person name="Russell D.A."/>
            <person name="Pope W.H."/>
            <person name="Jacobs-Sera D."/>
            <person name="Hendrix R.W."/>
            <person name="Hatfull G.F."/>
        </authorList>
    </citation>
    <scope>NUCLEOTIDE SEQUENCE [LARGE SCALE GENOMIC DNA]</scope>
</reference>
<protein>
    <submittedName>
        <fullName evidence="3">Uncharacterized protein</fullName>
    </submittedName>
</protein>
<reference evidence="4 5" key="1">
    <citation type="submission" date="2014-11" db="EMBL/GenBank/DDBJ databases">
        <title>Comparative genomic analysis of Cryptosporidium hominis reveals occurrence of genetic recombination in virulent subtypes.</title>
        <authorList>
            <person name="Guo Y."/>
            <person name="Tang K."/>
            <person name="Frace M."/>
            <person name="Li N."/>
            <person name="Roellig D.M."/>
            <person name="Sammons S."/>
            <person name="Knipe K."/>
            <person name="Rowe L."/>
            <person name="Feng Y."/>
            <person name="Xiao L."/>
        </authorList>
    </citation>
    <scope>NUCLEOTIDE SEQUENCE [LARGE SCALE GENOMIC DNA]</scope>
    <source>
        <strain evidence="4">30976</strain>
    </source>
</reference>
<keyword evidence="2" id="KW-0472">Membrane</keyword>
<dbReference type="VEuPathDB" id="CryptoDB:Chro.30144"/>
<dbReference type="VEuPathDB" id="CryptoDB:CHUDEA3_1130"/>
<dbReference type="EMBL" id="LN877949">
    <property type="protein sequence ID" value="CUV04964.1"/>
    <property type="molecule type" value="Genomic_DNA"/>
</dbReference>
<dbReference type="Proteomes" id="UP001429100">
    <property type="component" value="Unassembled WGS sequence"/>
</dbReference>
<name>A0A0S4TCH7_CRYHO</name>
<evidence type="ECO:0000313" key="3">
    <source>
        <dbReference type="EMBL" id="CUV04964.1"/>
    </source>
</evidence>
<evidence type="ECO:0000256" key="1">
    <source>
        <dbReference type="SAM" id="Coils"/>
    </source>
</evidence>
<keyword evidence="1" id="KW-0175">Coiled coil</keyword>
<sequence>MAFNIFVEYLYILVIFKVNYVISIRNNKSSSNKNPTSILNKLGEYSVDLKIIELQKKVDLCSSSLSKTNNELISARLRIAGKQSNSQEIDNNKSEEEIIDELTKKIQEINQECNSFVDLLLLKRIYRFSQISLDENINTEIQVKEKINNVIRNLVITENNAPFIRSLINKAKCNNFSINEHCKLLTSKLLYYMAITPKEIIENFENVQLVDTELAQNSTIQKINNENQV</sequence>
<dbReference type="EMBL" id="JTAI01000028">
    <property type="protein sequence ID" value="PPS92872.1"/>
    <property type="molecule type" value="Genomic_DNA"/>
</dbReference>
<dbReference type="VEuPathDB" id="CryptoDB:ChTU502y2012_389g0080"/>